<dbReference type="PANTHER" id="PTHR10878">
    <property type="entry name" value="SEGMENT POLARITY PROTEIN DISHEVELLED"/>
    <property type="match status" value="1"/>
</dbReference>
<evidence type="ECO:0000256" key="9">
    <source>
        <dbReference type="PROSITE-ProRule" id="PRU00069"/>
    </source>
</evidence>
<sequence length="309" mass="35049">MLERELLRCKQEIRNLQGIKEAQQQRLCALEGCVLQLKQDLLRASMTQDQLTSLNAELQRKLDDRSRLLNECKEELGTKDKLLEQHKHKLENQQEQAGLQRKLECKHNGLVMSRHGDEALPHITGHTYQSPGHFSSCSGAAELQLVRSALRSLRSVFRDQDPQHHTLDTLEQGIASLTDRLAHTHQGGGNSSARSRVTHTQHDSWSPIKMAHSCSSPVQSSSGSTKVLYFTNHSHTPCMVHISKRLGEVTLRDVKTALDRDNNYRFHFKALDPEFGTVKEEVFEDKALVPGWEGKIVAWLEEDLGENRT</sequence>
<dbReference type="PROSITE" id="PS50841">
    <property type="entry name" value="DIX"/>
    <property type="match status" value="1"/>
</dbReference>
<keyword evidence="4" id="KW-0963">Cytoplasm</keyword>
<evidence type="ECO:0000256" key="10">
    <source>
        <dbReference type="SAM" id="MobiDB-lite"/>
    </source>
</evidence>
<evidence type="ECO:0000256" key="1">
    <source>
        <dbReference type="ARBA" id="ARBA00004246"/>
    </source>
</evidence>
<dbReference type="PANTHER" id="PTHR10878:SF39">
    <property type="entry name" value="DIXIN ISOFORM X1"/>
    <property type="match status" value="1"/>
</dbReference>
<evidence type="ECO:0000256" key="5">
    <source>
        <dbReference type="ARBA" id="ARBA00022687"/>
    </source>
</evidence>
<keyword evidence="13" id="KW-1185">Reference proteome</keyword>
<keyword evidence="5 9" id="KW-0879">Wnt signaling pathway</keyword>
<evidence type="ECO:0000313" key="12">
    <source>
        <dbReference type="EMBL" id="KAL0995014.1"/>
    </source>
</evidence>
<dbReference type="InterPro" id="IPR029071">
    <property type="entry name" value="Ubiquitin-like_domsf"/>
</dbReference>
<keyword evidence="6" id="KW-0965">Cell junction</keyword>
<dbReference type="InterPro" id="IPR015506">
    <property type="entry name" value="Dsh/Dvl-rel"/>
</dbReference>
<evidence type="ECO:0000256" key="4">
    <source>
        <dbReference type="ARBA" id="ARBA00022490"/>
    </source>
</evidence>
<dbReference type="SMART" id="SM00021">
    <property type="entry name" value="DAX"/>
    <property type="match status" value="1"/>
</dbReference>
<feature type="region of interest" description="Disordered" evidence="10">
    <location>
        <begin position="182"/>
        <end position="204"/>
    </location>
</feature>
<dbReference type="Gene3D" id="2.40.240.130">
    <property type="match status" value="1"/>
</dbReference>
<dbReference type="FunFam" id="2.40.240.130:FF:000003">
    <property type="entry name" value="Dixin isoform 1"/>
    <property type="match status" value="1"/>
</dbReference>
<accession>A0ABD0XA88</accession>
<organism evidence="12 13">
    <name type="scientific">Umbra pygmaea</name>
    <name type="common">Eastern mudminnow</name>
    <dbReference type="NCBI Taxonomy" id="75934"/>
    <lineage>
        <taxon>Eukaryota</taxon>
        <taxon>Metazoa</taxon>
        <taxon>Chordata</taxon>
        <taxon>Craniata</taxon>
        <taxon>Vertebrata</taxon>
        <taxon>Euteleostomi</taxon>
        <taxon>Actinopterygii</taxon>
        <taxon>Neopterygii</taxon>
        <taxon>Teleostei</taxon>
        <taxon>Protacanthopterygii</taxon>
        <taxon>Esociformes</taxon>
        <taxon>Umbridae</taxon>
        <taxon>Umbra</taxon>
    </lineage>
</organism>
<dbReference type="GO" id="GO:0005737">
    <property type="term" value="C:cytoplasm"/>
    <property type="evidence" value="ECO:0007669"/>
    <property type="project" value="UniProtKB-SubCell"/>
</dbReference>
<evidence type="ECO:0000256" key="2">
    <source>
        <dbReference type="ARBA" id="ARBA00004496"/>
    </source>
</evidence>
<dbReference type="AlphaFoldDB" id="A0ABD0XA88"/>
<evidence type="ECO:0000256" key="6">
    <source>
        <dbReference type="ARBA" id="ARBA00022949"/>
    </source>
</evidence>
<gene>
    <name evidence="12" type="ORF">UPYG_G00130630</name>
</gene>
<dbReference type="GO" id="GO:0016055">
    <property type="term" value="P:Wnt signaling pathway"/>
    <property type="evidence" value="ECO:0007669"/>
    <property type="project" value="UniProtKB-KW"/>
</dbReference>
<dbReference type="Pfam" id="PF00778">
    <property type="entry name" value="DIX"/>
    <property type="match status" value="1"/>
</dbReference>
<dbReference type="InterPro" id="IPR001158">
    <property type="entry name" value="DIX"/>
</dbReference>
<keyword evidence="7" id="KW-0175">Coiled coil</keyword>
<dbReference type="Proteomes" id="UP001557470">
    <property type="component" value="Unassembled WGS sequence"/>
</dbReference>
<evidence type="ECO:0000256" key="7">
    <source>
        <dbReference type="ARBA" id="ARBA00023054"/>
    </source>
</evidence>
<evidence type="ECO:0000259" key="11">
    <source>
        <dbReference type="PROSITE" id="PS50841"/>
    </source>
</evidence>
<comment type="subcellular location">
    <subcellularLocation>
        <location evidence="1">Cell junction</location>
        <location evidence="1">Focal adhesion</location>
    </subcellularLocation>
    <subcellularLocation>
        <location evidence="2">Cytoplasm</location>
    </subcellularLocation>
</comment>
<evidence type="ECO:0000313" key="13">
    <source>
        <dbReference type="Proteomes" id="UP001557470"/>
    </source>
</evidence>
<proteinExistence type="inferred from homology"/>
<feature type="domain" description="DIX" evidence="11">
    <location>
        <begin position="222"/>
        <end position="304"/>
    </location>
</feature>
<dbReference type="SUPFAM" id="SSF54236">
    <property type="entry name" value="Ubiquitin-like"/>
    <property type="match status" value="1"/>
</dbReference>
<evidence type="ECO:0000256" key="8">
    <source>
        <dbReference type="ARBA" id="ARBA00060765"/>
    </source>
</evidence>
<keyword evidence="3" id="KW-0217">Developmental protein</keyword>
<evidence type="ECO:0000256" key="3">
    <source>
        <dbReference type="ARBA" id="ARBA00022473"/>
    </source>
</evidence>
<comment type="similarity">
    <text evidence="8">Belongs to the DIXDC1 family.</text>
</comment>
<dbReference type="GO" id="GO:0005925">
    <property type="term" value="C:focal adhesion"/>
    <property type="evidence" value="ECO:0007669"/>
    <property type="project" value="UniProtKB-SubCell"/>
</dbReference>
<reference evidence="12 13" key="1">
    <citation type="submission" date="2024-06" db="EMBL/GenBank/DDBJ databases">
        <authorList>
            <person name="Pan Q."/>
            <person name="Wen M."/>
            <person name="Jouanno E."/>
            <person name="Zahm M."/>
            <person name="Klopp C."/>
            <person name="Cabau C."/>
            <person name="Louis A."/>
            <person name="Berthelot C."/>
            <person name="Parey E."/>
            <person name="Roest Crollius H."/>
            <person name="Montfort J."/>
            <person name="Robinson-Rechavi M."/>
            <person name="Bouchez O."/>
            <person name="Lampietro C."/>
            <person name="Lopez Roques C."/>
            <person name="Donnadieu C."/>
            <person name="Postlethwait J."/>
            <person name="Bobe J."/>
            <person name="Verreycken H."/>
            <person name="Guiguen Y."/>
        </authorList>
    </citation>
    <scope>NUCLEOTIDE SEQUENCE [LARGE SCALE GENOMIC DNA]</scope>
    <source>
        <strain evidence="12">Up_M1</strain>
        <tissue evidence="12">Testis</tissue>
    </source>
</reference>
<name>A0ABD0XA88_UMBPY</name>
<protein>
    <recommendedName>
        <fullName evidence="11">DIX domain-containing protein</fullName>
    </recommendedName>
</protein>
<comment type="caution">
    <text evidence="12">The sequence shown here is derived from an EMBL/GenBank/DDBJ whole genome shotgun (WGS) entry which is preliminary data.</text>
</comment>
<dbReference type="InterPro" id="IPR038207">
    <property type="entry name" value="DIX_dom_sf"/>
</dbReference>
<dbReference type="EMBL" id="JAGEUA010000003">
    <property type="protein sequence ID" value="KAL0995014.1"/>
    <property type="molecule type" value="Genomic_DNA"/>
</dbReference>